<feature type="region of interest" description="Disordered" evidence="1">
    <location>
        <begin position="1"/>
        <end position="62"/>
    </location>
</feature>
<organism evidence="2 3">
    <name type="scientific">Absidia repens</name>
    <dbReference type="NCBI Taxonomy" id="90262"/>
    <lineage>
        <taxon>Eukaryota</taxon>
        <taxon>Fungi</taxon>
        <taxon>Fungi incertae sedis</taxon>
        <taxon>Mucoromycota</taxon>
        <taxon>Mucoromycotina</taxon>
        <taxon>Mucoromycetes</taxon>
        <taxon>Mucorales</taxon>
        <taxon>Cunninghamellaceae</taxon>
        <taxon>Absidia</taxon>
    </lineage>
</organism>
<sequence length="62" mass="7043">MLPRLFAGLREQFTKTMPRQGRSNLEESSLKTNTAIKSSHSSSRPNTADDFMRQDLISGTWN</sequence>
<accession>A0A1X2I8T7</accession>
<evidence type="ECO:0000313" key="3">
    <source>
        <dbReference type="Proteomes" id="UP000193560"/>
    </source>
</evidence>
<comment type="caution">
    <text evidence="2">The sequence shown here is derived from an EMBL/GenBank/DDBJ whole genome shotgun (WGS) entry which is preliminary data.</text>
</comment>
<name>A0A1X2I8T7_9FUNG</name>
<evidence type="ECO:0000313" key="2">
    <source>
        <dbReference type="EMBL" id="ORZ11877.1"/>
    </source>
</evidence>
<evidence type="ECO:0000256" key="1">
    <source>
        <dbReference type="SAM" id="MobiDB-lite"/>
    </source>
</evidence>
<proteinExistence type="predicted"/>
<dbReference type="Proteomes" id="UP000193560">
    <property type="component" value="Unassembled WGS sequence"/>
</dbReference>
<dbReference type="EMBL" id="MCGE01000020">
    <property type="protein sequence ID" value="ORZ11877.1"/>
    <property type="molecule type" value="Genomic_DNA"/>
</dbReference>
<protein>
    <submittedName>
        <fullName evidence="2">Uncharacterized protein</fullName>
    </submittedName>
</protein>
<dbReference type="AlphaFoldDB" id="A0A1X2I8T7"/>
<feature type="compositionally biased region" description="Polar residues" evidence="1">
    <location>
        <begin position="30"/>
        <end position="46"/>
    </location>
</feature>
<feature type="compositionally biased region" description="Polar residues" evidence="1">
    <location>
        <begin position="14"/>
        <end position="23"/>
    </location>
</feature>
<gene>
    <name evidence="2" type="ORF">BCR42DRAFT_420803</name>
</gene>
<reference evidence="2 3" key="1">
    <citation type="submission" date="2016-07" db="EMBL/GenBank/DDBJ databases">
        <title>Pervasive Adenine N6-methylation of Active Genes in Fungi.</title>
        <authorList>
            <consortium name="DOE Joint Genome Institute"/>
            <person name="Mondo S.J."/>
            <person name="Dannebaum R.O."/>
            <person name="Kuo R.C."/>
            <person name="Labutti K."/>
            <person name="Haridas S."/>
            <person name="Kuo A."/>
            <person name="Salamov A."/>
            <person name="Ahrendt S.R."/>
            <person name="Lipzen A."/>
            <person name="Sullivan W."/>
            <person name="Andreopoulos W.B."/>
            <person name="Clum A."/>
            <person name="Lindquist E."/>
            <person name="Daum C."/>
            <person name="Ramamoorthy G.K."/>
            <person name="Gryganskyi A."/>
            <person name="Culley D."/>
            <person name="Magnuson J.K."/>
            <person name="James T.Y."/>
            <person name="O'Malley M.A."/>
            <person name="Stajich J.E."/>
            <person name="Spatafora J.W."/>
            <person name="Visel A."/>
            <person name="Grigoriev I.V."/>
        </authorList>
    </citation>
    <scope>NUCLEOTIDE SEQUENCE [LARGE SCALE GENOMIC DNA]</scope>
    <source>
        <strain evidence="2 3">NRRL 1336</strain>
    </source>
</reference>
<keyword evidence="3" id="KW-1185">Reference proteome</keyword>